<dbReference type="KEGG" id="bko:CKF48_22200"/>
<organism evidence="3 4">
    <name type="scientific">Cytobacillus kochii</name>
    <dbReference type="NCBI Taxonomy" id="859143"/>
    <lineage>
        <taxon>Bacteria</taxon>
        <taxon>Bacillati</taxon>
        <taxon>Bacillota</taxon>
        <taxon>Bacilli</taxon>
        <taxon>Bacillales</taxon>
        <taxon>Bacillaceae</taxon>
        <taxon>Cytobacillus</taxon>
    </lineage>
</organism>
<dbReference type="PANTHER" id="PTHR42850">
    <property type="entry name" value="METALLOPHOSPHOESTERASE"/>
    <property type="match status" value="1"/>
</dbReference>
<dbReference type="Gene3D" id="3.60.21.10">
    <property type="match status" value="1"/>
</dbReference>
<dbReference type="PRINTS" id="PR00114">
    <property type="entry name" value="STPHPHTASE"/>
</dbReference>
<dbReference type="SUPFAM" id="SSF56091">
    <property type="entry name" value="DNA ligase/mRNA capping enzyme, catalytic domain"/>
    <property type="match status" value="1"/>
</dbReference>
<evidence type="ECO:0000259" key="2">
    <source>
        <dbReference type="Pfam" id="PF16542"/>
    </source>
</evidence>
<dbReference type="OrthoDB" id="9807890at2"/>
<dbReference type="SUPFAM" id="SSF52540">
    <property type="entry name" value="P-loop containing nucleoside triphosphate hydrolases"/>
    <property type="match status" value="1"/>
</dbReference>
<dbReference type="Pfam" id="PF16542">
    <property type="entry name" value="PNKP_ligase"/>
    <property type="match status" value="1"/>
</dbReference>
<dbReference type="CDD" id="cd07423">
    <property type="entry name" value="MPP_Prp_like"/>
    <property type="match status" value="1"/>
</dbReference>
<dbReference type="InterPro" id="IPR006186">
    <property type="entry name" value="Ser/Thr-sp_prot-phosphatase"/>
</dbReference>
<accession>A0A248TNG9</accession>
<sequence length="862" mass="100198">MRRRITIPNAGVILLVGPSGSGKTTLLQNWIDSGQIRDSEVLSSDKYRKIVADQEYTSVESSNNKVGQILFEQYQMISKEAFELLESTLQARCRLNKCSFIDATNINSDDRKKLISIAHRHHLPISAIVIDIDLDTLLMRDNERIFPRGSKRIKQQMKRFQYNKRYLKTEGYHQLHMIKELNHSVEIARMDEVPPIDVGAGIDIIGDIHGCYTELLQLLEKLGYEENEQGLYTHPFGRKFLSLGDIMSRGPRSLETLLFFKNHVNNNLAYMIDSNHGWKIYRWLKGNQVTLQHGDELTAKEINQWLATYSEEEQKRLKDEFIQFLGNAPAHYIIEDEGVPMLICTHAGIKDEYIGKKSQQISDYCRYGESSSRMKDGIPIRDEWYHHHTGHMTIIWGHDPRPYPTTINSTINIDQGVVFGGKLTAYRYPEKSFVAVDALKNYNGVEHNPIIEWKSKRLQPPNIQALIEGYRIQMEEFEDVSVKGKYVKPVIGSLSTADTHFGQLVYLPPTMSPVPIPSQLPDYLEHPVEAFKYYRDYGVNQLIVEKKHMGSRGILLIFKNEEVALNYTGISNLGAIYSRSGKRFFKKDIEERILTVIQSSLKKNDYFDKYETDFVLLDCEIMPWNLKAQDLINKQYNLVAESAILDRKILDKALSEALVENQWLKENEEKLERAESFQKVYEKYCWEVSDIDRIVIAPFHILAHSGRVYHEKPHTWHMAHVEELSNVCSIFRPTEYLLIEDESDWEQVISWWKEMTEEGHEGMVVKPNQFTVWEKGKLLQPALKVRGRKYLQIIYGMDYLEEKYLERLKKRNTKRKQKLALQEFSLGIEALNRFVKQEEIGRIHECIVAILALEGDEVDPRL</sequence>
<protein>
    <submittedName>
        <fullName evidence="3">Polynucleotide kinase-phosphatase</fullName>
    </submittedName>
</protein>
<keyword evidence="3" id="KW-0418">Kinase</keyword>
<dbReference type="Pfam" id="PF13671">
    <property type="entry name" value="AAA_33"/>
    <property type="match status" value="1"/>
</dbReference>
<feature type="domain" description="Calcineurin-like phosphoesterase" evidence="1">
    <location>
        <begin position="202"/>
        <end position="402"/>
    </location>
</feature>
<proteinExistence type="predicted"/>
<evidence type="ECO:0000313" key="3">
    <source>
        <dbReference type="EMBL" id="ASV69778.1"/>
    </source>
</evidence>
<dbReference type="GO" id="GO:0016791">
    <property type="term" value="F:phosphatase activity"/>
    <property type="evidence" value="ECO:0007669"/>
    <property type="project" value="TreeGrafter"/>
</dbReference>
<dbReference type="InterPro" id="IPR029052">
    <property type="entry name" value="Metallo-depent_PP-like"/>
</dbReference>
<feature type="domain" description="Polynucleotide kinase-phosphatase ligase" evidence="2">
    <location>
        <begin position="503"/>
        <end position="856"/>
    </location>
</feature>
<reference evidence="3 4" key="1">
    <citation type="submission" date="2017-08" db="EMBL/GenBank/DDBJ databases">
        <title>Complete Genome Sequence of Bacillus kochii Oregon-R-modENCODE STRAIN BDGP4, isolated from Drosophila melanogaster gut.</title>
        <authorList>
            <person name="Wan K.H."/>
            <person name="Yu C."/>
            <person name="Park S."/>
            <person name="Hammonds A.S."/>
            <person name="Booth B.W."/>
            <person name="Celniker S.E."/>
        </authorList>
    </citation>
    <scope>NUCLEOTIDE SEQUENCE [LARGE SCALE GENOMIC DNA]</scope>
    <source>
        <strain evidence="3 4">BDGP4</strain>
    </source>
</reference>
<dbReference type="InterPro" id="IPR041780">
    <property type="entry name" value="MPP_PrpE-like"/>
</dbReference>
<dbReference type="InterPro" id="IPR032380">
    <property type="entry name" value="PNKP_ligase_dom"/>
</dbReference>
<dbReference type="Proteomes" id="UP000215137">
    <property type="component" value="Chromosome"/>
</dbReference>
<dbReference type="RefSeq" id="WP_095373342.1">
    <property type="nucleotide sequence ID" value="NZ_CP022983.1"/>
</dbReference>
<dbReference type="InterPro" id="IPR050126">
    <property type="entry name" value="Ap4A_hydrolase"/>
</dbReference>
<dbReference type="InterPro" id="IPR027417">
    <property type="entry name" value="P-loop_NTPase"/>
</dbReference>
<dbReference type="InterPro" id="IPR004843">
    <property type="entry name" value="Calcineurin-like_PHP"/>
</dbReference>
<keyword evidence="4" id="KW-1185">Reference proteome</keyword>
<dbReference type="CDD" id="cd00267">
    <property type="entry name" value="ABC_ATPase"/>
    <property type="match status" value="1"/>
</dbReference>
<dbReference type="EMBL" id="CP022983">
    <property type="protein sequence ID" value="ASV69778.1"/>
    <property type="molecule type" value="Genomic_DNA"/>
</dbReference>
<name>A0A248TNG9_9BACI</name>
<dbReference type="GO" id="GO:0005737">
    <property type="term" value="C:cytoplasm"/>
    <property type="evidence" value="ECO:0007669"/>
    <property type="project" value="TreeGrafter"/>
</dbReference>
<keyword evidence="3" id="KW-0808">Transferase</keyword>
<dbReference type="GO" id="GO:0016301">
    <property type="term" value="F:kinase activity"/>
    <property type="evidence" value="ECO:0007669"/>
    <property type="project" value="UniProtKB-KW"/>
</dbReference>
<dbReference type="AlphaFoldDB" id="A0A248TNG9"/>
<dbReference type="SUPFAM" id="SSF56300">
    <property type="entry name" value="Metallo-dependent phosphatases"/>
    <property type="match status" value="1"/>
</dbReference>
<evidence type="ECO:0000259" key="1">
    <source>
        <dbReference type="Pfam" id="PF00149"/>
    </source>
</evidence>
<dbReference type="PANTHER" id="PTHR42850:SF7">
    <property type="entry name" value="BIS(5'-NUCLEOSYL)-TETRAPHOSPHATASE PRPE [ASYMMETRICAL]"/>
    <property type="match status" value="1"/>
</dbReference>
<dbReference type="Gene3D" id="3.40.50.300">
    <property type="entry name" value="P-loop containing nucleotide triphosphate hydrolases"/>
    <property type="match status" value="1"/>
</dbReference>
<dbReference type="Gene3D" id="3.30.470.30">
    <property type="entry name" value="DNA ligase/mRNA capping enzyme"/>
    <property type="match status" value="2"/>
</dbReference>
<evidence type="ECO:0000313" key="4">
    <source>
        <dbReference type="Proteomes" id="UP000215137"/>
    </source>
</evidence>
<dbReference type="Pfam" id="PF00149">
    <property type="entry name" value="Metallophos"/>
    <property type="match status" value="1"/>
</dbReference>
<gene>
    <name evidence="3" type="ORF">CKF48_22200</name>
</gene>